<gene>
    <name evidence="8 12" type="primary">ndk</name>
    <name evidence="12" type="ORF">FUAX_15660</name>
</gene>
<dbReference type="GO" id="GO:0006228">
    <property type="term" value="P:UTP biosynthetic process"/>
    <property type="evidence" value="ECO:0007669"/>
    <property type="project" value="UniProtKB-UniRule"/>
</dbReference>
<comment type="function">
    <text evidence="8">Major role in the synthesis of nucleoside triphosphates other than ATP. The ATP gamma phosphate is transferred to the NDP beta phosphate via a ping-pong mechanism, using a phosphorylated active-site intermediate.</text>
</comment>
<dbReference type="AlphaFoldDB" id="A0AAU9CAN0"/>
<evidence type="ECO:0000259" key="11">
    <source>
        <dbReference type="SMART" id="SM00562"/>
    </source>
</evidence>
<feature type="binding site" evidence="8 9">
    <location>
        <position position="87"/>
    </location>
    <ligand>
        <name>ATP</name>
        <dbReference type="ChEBI" id="CHEBI:30616"/>
    </ligand>
</feature>
<dbReference type="GO" id="GO:0005737">
    <property type="term" value="C:cytoplasm"/>
    <property type="evidence" value="ECO:0007669"/>
    <property type="project" value="UniProtKB-SubCell"/>
</dbReference>
<dbReference type="GO" id="GO:0006183">
    <property type="term" value="P:GTP biosynthetic process"/>
    <property type="evidence" value="ECO:0007669"/>
    <property type="project" value="UniProtKB-UniRule"/>
</dbReference>
<sequence>MKGNYTFTIIKPCAVQSGHIGAILGDIADAGFRVAALKFVRLNKKEAQEFYKIHEERPFYGELVDFMTSGPIVVAVLEKEGAVEGFRSLIGSTNPKEAAPDTIRAKYAESIGRNAIHGSDSDDNAKIEASFFFSRNEIFNSEGGFVENLNAAQVAS</sequence>
<evidence type="ECO:0000256" key="1">
    <source>
        <dbReference type="ARBA" id="ARBA00001946"/>
    </source>
</evidence>
<dbReference type="KEGG" id="fax:FUAX_15660"/>
<evidence type="ECO:0000256" key="5">
    <source>
        <dbReference type="ARBA" id="ARBA00022741"/>
    </source>
</evidence>
<name>A0AAU9CAN0_9BACT</name>
<keyword evidence="6 8" id="KW-0418">Kinase</keyword>
<keyword evidence="8" id="KW-0546">Nucleotide metabolism</keyword>
<comment type="catalytic activity">
    <reaction evidence="8">
        <text>a 2'-deoxyribonucleoside 5'-diphosphate + ATP = a 2'-deoxyribonucleoside 5'-triphosphate + ADP</text>
        <dbReference type="Rhea" id="RHEA:44640"/>
        <dbReference type="ChEBI" id="CHEBI:30616"/>
        <dbReference type="ChEBI" id="CHEBI:61560"/>
        <dbReference type="ChEBI" id="CHEBI:73316"/>
        <dbReference type="ChEBI" id="CHEBI:456216"/>
        <dbReference type="EC" id="2.7.4.6"/>
    </reaction>
</comment>
<dbReference type="CDD" id="cd04413">
    <property type="entry name" value="NDPk_I"/>
    <property type="match status" value="1"/>
</dbReference>
<dbReference type="FunFam" id="3.30.70.141:FF:000039">
    <property type="entry name" value="Nucleoside diphosphate kinase B"/>
    <property type="match status" value="1"/>
</dbReference>
<dbReference type="InterPro" id="IPR001564">
    <property type="entry name" value="Nucleoside_diP_kinase"/>
</dbReference>
<evidence type="ECO:0000313" key="13">
    <source>
        <dbReference type="Proteomes" id="UP001348817"/>
    </source>
</evidence>
<organism evidence="12 13">
    <name type="scientific">Fulvitalea axinellae</name>
    <dbReference type="NCBI Taxonomy" id="1182444"/>
    <lineage>
        <taxon>Bacteria</taxon>
        <taxon>Pseudomonadati</taxon>
        <taxon>Bacteroidota</taxon>
        <taxon>Cytophagia</taxon>
        <taxon>Cytophagales</taxon>
        <taxon>Persicobacteraceae</taxon>
        <taxon>Fulvitalea</taxon>
    </lineage>
</organism>
<dbReference type="Pfam" id="PF00334">
    <property type="entry name" value="NDK"/>
    <property type="match status" value="1"/>
</dbReference>
<keyword evidence="8" id="KW-0460">Magnesium</keyword>
<evidence type="ECO:0000256" key="7">
    <source>
        <dbReference type="ARBA" id="ARBA00022840"/>
    </source>
</evidence>
<accession>A0AAU9CAN0</accession>
<feature type="domain" description="Nucleoside diphosphate kinase-like" evidence="11">
    <location>
        <begin position="3"/>
        <end position="140"/>
    </location>
</feature>
<comment type="cofactor">
    <cofactor evidence="1 8">
        <name>Mg(2+)</name>
        <dbReference type="ChEBI" id="CHEBI:18420"/>
    </cofactor>
</comment>
<dbReference type="Proteomes" id="UP001348817">
    <property type="component" value="Chromosome"/>
</dbReference>
<proteinExistence type="inferred from homology"/>
<dbReference type="InterPro" id="IPR036850">
    <property type="entry name" value="NDK-like_dom_sf"/>
</dbReference>
<dbReference type="SMART" id="SM00562">
    <property type="entry name" value="NDK"/>
    <property type="match status" value="1"/>
</dbReference>
<evidence type="ECO:0000256" key="8">
    <source>
        <dbReference type="HAMAP-Rule" id="MF_00451"/>
    </source>
</evidence>
<feature type="binding site" evidence="8 9">
    <location>
        <position position="114"/>
    </location>
    <ligand>
        <name>ATP</name>
        <dbReference type="ChEBI" id="CHEBI:30616"/>
    </ligand>
</feature>
<dbReference type="Gene3D" id="3.30.70.141">
    <property type="entry name" value="Nucleoside diphosphate kinase-like domain"/>
    <property type="match status" value="1"/>
</dbReference>
<dbReference type="EC" id="2.7.4.6" evidence="8"/>
<dbReference type="EMBL" id="AP025314">
    <property type="protein sequence ID" value="BDD09134.1"/>
    <property type="molecule type" value="Genomic_DNA"/>
</dbReference>
<evidence type="ECO:0000256" key="6">
    <source>
        <dbReference type="ARBA" id="ARBA00022777"/>
    </source>
</evidence>
<dbReference type="HAMAP" id="MF_00451">
    <property type="entry name" value="NDP_kinase"/>
    <property type="match status" value="1"/>
</dbReference>
<keyword evidence="3 8" id="KW-0597">Phosphoprotein</keyword>
<feature type="binding site" evidence="8 9">
    <location>
        <position position="104"/>
    </location>
    <ligand>
        <name>ATP</name>
        <dbReference type="ChEBI" id="CHEBI:30616"/>
    </ligand>
</feature>
<dbReference type="RefSeq" id="WP_338394350.1">
    <property type="nucleotide sequence ID" value="NZ_AP025314.1"/>
</dbReference>
<keyword evidence="7 8" id="KW-0067">ATP-binding</keyword>
<dbReference type="PANTHER" id="PTHR46161:SF3">
    <property type="entry name" value="NUCLEOSIDE DIPHOSPHATE KINASE DDB_G0292928-RELATED"/>
    <property type="match status" value="1"/>
</dbReference>
<evidence type="ECO:0000256" key="4">
    <source>
        <dbReference type="ARBA" id="ARBA00022679"/>
    </source>
</evidence>
<dbReference type="GO" id="GO:0046872">
    <property type="term" value="F:metal ion binding"/>
    <property type="evidence" value="ECO:0007669"/>
    <property type="project" value="UniProtKB-KW"/>
</dbReference>
<protein>
    <recommendedName>
        <fullName evidence="8">Nucleoside diphosphate kinase</fullName>
        <shortName evidence="8">NDK</shortName>
        <shortName evidence="8">NDP kinase</shortName>
        <ecNumber evidence="8">2.7.4.6</ecNumber>
    </recommendedName>
    <alternativeName>
        <fullName evidence="8">Nucleoside-2-P kinase</fullName>
    </alternativeName>
</protein>
<dbReference type="PROSITE" id="PS51374">
    <property type="entry name" value="NDPK_LIKE"/>
    <property type="match status" value="1"/>
</dbReference>
<keyword evidence="8" id="KW-0479">Metal-binding</keyword>
<feature type="binding site" evidence="8 9">
    <location>
        <position position="59"/>
    </location>
    <ligand>
        <name>ATP</name>
        <dbReference type="ChEBI" id="CHEBI:30616"/>
    </ligand>
</feature>
<evidence type="ECO:0000256" key="9">
    <source>
        <dbReference type="PROSITE-ProRule" id="PRU00706"/>
    </source>
</evidence>
<comment type="similarity">
    <text evidence="2 8 9 10">Belongs to the NDK family.</text>
</comment>
<comment type="catalytic activity">
    <reaction evidence="8">
        <text>a ribonucleoside 5'-diphosphate + ATP = a ribonucleoside 5'-triphosphate + ADP</text>
        <dbReference type="Rhea" id="RHEA:18113"/>
        <dbReference type="ChEBI" id="CHEBI:30616"/>
        <dbReference type="ChEBI" id="CHEBI:57930"/>
        <dbReference type="ChEBI" id="CHEBI:61557"/>
        <dbReference type="ChEBI" id="CHEBI:456216"/>
        <dbReference type="EC" id="2.7.4.6"/>
    </reaction>
</comment>
<dbReference type="PANTHER" id="PTHR46161">
    <property type="entry name" value="NUCLEOSIDE DIPHOSPHATE KINASE"/>
    <property type="match status" value="1"/>
</dbReference>
<dbReference type="NCBIfam" id="NF001908">
    <property type="entry name" value="PRK00668.1"/>
    <property type="match status" value="1"/>
</dbReference>
<feature type="active site" description="Pros-phosphohistidine intermediate" evidence="8 9">
    <location>
        <position position="117"/>
    </location>
</feature>
<dbReference type="GO" id="GO:0006241">
    <property type="term" value="P:CTP biosynthetic process"/>
    <property type="evidence" value="ECO:0007669"/>
    <property type="project" value="UniProtKB-UniRule"/>
</dbReference>
<evidence type="ECO:0000313" key="12">
    <source>
        <dbReference type="EMBL" id="BDD09134.1"/>
    </source>
</evidence>
<feature type="binding site" evidence="8 9">
    <location>
        <position position="93"/>
    </location>
    <ligand>
        <name>ATP</name>
        <dbReference type="ChEBI" id="CHEBI:30616"/>
    </ligand>
</feature>
<comment type="subcellular location">
    <subcellularLocation>
        <location evidence="8">Cytoplasm</location>
    </subcellularLocation>
</comment>
<keyword evidence="4 8" id="KW-0808">Transferase</keyword>
<dbReference type="InterPro" id="IPR034907">
    <property type="entry name" value="NDK-like_dom"/>
</dbReference>
<keyword evidence="5 8" id="KW-0547">Nucleotide-binding</keyword>
<evidence type="ECO:0000256" key="10">
    <source>
        <dbReference type="RuleBase" id="RU004011"/>
    </source>
</evidence>
<keyword evidence="13" id="KW-1185">Reference proteome</keyword>
<evidence type="ECO:0000256" key="3">
    <source>
        <dbReference type="ARBA" id="ARBA00022553"/>
    </source>
</evidence>
<comment type="subunit">
    <text evidence="8">Homotetramer.</text>
</comment>
<feature type="binding site" evidence="8 9">
    <location>
        <position position="11"/>
    </location>
    <ligand>
        <name>ATP</name>
        <dbReference type="ChEBI" id="CHEBI:30616"/>
    </ligand>
</feature>
<dbReference type="GO" id="GO:0004550">
    <property type="term" value="F:nucleoside diphosphate kinase activity"/>
    <property type="evidence" value="ECO:0007669"/>
    <property type="project" value="UniProtKB-UniRule"/>
</dbReference>
<evidence type="ECO:0000256" key="2">
    <source>
        <dbReference type="ARBA" id="ARBA00008142"/>
    </source>
</evidence>
<dbReference type="PRINTS" id="PR01243">
    <property type="entry name" value="NUCDPKINASE"/>
</dbReference>
<keyword evidence="8" id="KW-0963">Cytoplasm</keyword>
<dbReference type="SUPFAM" id="SSF54919">
    <property type="entry name" value="Nucleoside diphosphate kinase, NDK"/>
    <property type="match status" value="1"/>
</dbReference>
<dbReference type="GO" id="GO:0005524">
    <property type="term" value="F:ATP binding"/>
    <property type="evidence" value="ECO:0007669"/>
    <property type="project" value="UniProtKB-UniRule"/>
</dbReference>
<reference evidence="12 13" key="1">
    <citation type="submission" date="2021-12" db="EMBL/GenBank/DDBJ databases">
        <title>Genome sequencing of bacteria with rrn-lacking chromosome and rrn-plasmid.</title>
        <authorList>
            <person name="Anda M."/>
            <person name="Iwasaki W."/>
        </authorList>
    </citation>
    <scope>NUCLEOTIDE SEQUENCE [LARGE SCALE GENOMIC DNA]</scope>
    <source>
        <strain evidence="12 13">DSM 100852</strain>
    </source>
</reference>